<evidence type="ECO:0000313" key="3">
    <source>
        <dbReference type="Proteomes" id="UP000270094"/>
    </source>
</evidence>
<feature type="compositionally biased region" description="Polar residues" evidence="1">
    <location>
        <begin position="53"/>
        <end position="63"/>
    </location>
</feature>
<organism evidence="2 3">
    <name type="scientific">Strongylus vulgaris</name>
    <name type="common">Blood worm</name>
    <dbReference type="NCBI Taxonomy" id="40348"/>
    <lineage>
        <taxon>Eukaryota</taxon>
        <taxon>Metazoa</taxon>
        <taxon>Ecdysozoa</taxon>
        <taxon>Nematoda</taxon>
        <taxon>Chromadorea</taxon>
        <taxon>Rhabditida</taxon>
        <taxon>Rhabditina</taxon>
        <taxon>Rhabditomorpha</taxon>
        <taxon>Strongyloidea</taxon>
        <taxon>Strongylidae</taxon>
        <taxon>Strongylus</taxon>
    </lineage>
</organism>
<dbReference type="AlphaFoldDB" id="A0A3P7IPB3"/>
<reference evidence="2 3" key="1">
    <citation type="submission" date="2018-11" db="EMBL/GenBank/DDBJ databases">
        <authorList>
            <consortium name="Pathogen Informatics"/>
        </authorList>
    </citation>
    <scope>NUCLEOTIDE SEQUENCE [LARGE SCALE GENOMIC DNA]</scope>
</reference>
<evidence type="ECO:0000313" key="2">
    <source>
        <dbReference type="EMBL" id="VDM74831.1"/>
    </source>
</evidence>
<keyword evidence="3" id="KW-1185">Reference proteome</keyword>
<feature type="non-terminal residue" evidence="2">
    <location>
        <position position="87"/>
    </location>
</feature>
<gene>
    <name evidence="2" type="ORF">SVUK_LOCUS9829</name>
</gene>
<dbReference type="EMBL" id="UYYB01094678">
    <property type="protein sequence ID" value="VDM74831.1"/>
    <property type="molecule type" value="Genomic_DNA"/>
</dbReference>
<name>A0A3P7IPB3_STRVU</name>
<feature type="region of interest" description="Disordered" evidence="1">
    <location>
        <begin position="50"/>
        <end position="74"/>
    </location>
</feature>
<evidence type="ECO:0000256" key="1">
    <source>
        <dbReference type="SAM" id="MobiDB-lite"/>
    </source>
</evidence>
<accession>A0A3P7IPB3</accession>
<protein>
    <submittedName>
        <fullName evidence="2">Uncharacterized protein</fullName>
    </submittedName>
</protein>
<proteinExistence type="predicted"/>
<sequence>MYERANIRTLSSVRGVRVRVSEGEGGARTPNERASRANAYMQMNVLRVARGPRNNTTPPQRTGTPREHRHPTSVRALVPEYTLIHTH</sequence>
<dbReference type="Proteomes" id="UP000270094">
    <property type="component" value="Unassembled WGS sequence"/>
</dbReference>